<dbReference type="InterPro" id="IPR048304">
    <property type="entry name" value="UbiD_Rift_dom"/>
</dbReference>
<dbReference type="EMBL" id="LAZR01030194">
    <property type="protein sequence ID" value="KKL57354.1"/>
    <property type="molecule type" value="Genomic_DNA"/>
</dbReference>
<comment type="caution">
    <text evidence="4">The sequence shown here is derived from an EMBL/GenBank/DDBJ whole genome shotgun (WGS) entry which is preliminary data.</text>
</comment>
<dbReference type="Gene3D" id="3.40.1670.10">
    <property type="entry name" value="UbiD C-terminal domain-like"/>
    <property type="match status" value="1"/>
</dbReference>
<dbReference type="NCBIfam" id="TIGR00148">
    <property type="entry name" value="UbiD family decarboxylase"/>
    <property type="match status" value="1"/>
</dbReference>
<name>A0A0F9D709_9ZZZZ</name>
<dbReference type="SUPFAM" id="SSF143968">
    <property type="entry name" value="UbiD C-terminal domain-like"/>
    <property type="match status" value="1"/>
</dbReference>
<evidence type="ECO:0000259" key="2">
    <source>
        <dbReference type="Pfam" id="PF01977"/>
    </source>
</evidence>
<dbReference type="PANTHER" id="PTHR30108:SF21">
    <property type="entry name" value="4-HYDROXYBENZOATE DECARBOXYLASE"/>
    <property type="match status" value="1"/>
</dbReference>
<feature type="non-terminal residue" evidence="4">
    <location>
        <position position="1"/>
    </location>
</feature>
<dbReference type="GO" id="GO:0016831">
    <property type="term" value="F:carboxy-lyase activity"/>
    <property type="evidence" value="ECO:0007669"/>
    <property type="project" value="InterPro"/>
</dbReference>
<evidence type="ECO:0000313" key="4">
    <source>
        <dbReference type="EMBL" id="KKL57354.1"/>
    </source>
</evidence>
<evidence type="ECO:0000259" key="3">
    <source>
        <dbReference type="Pfam" id="PF20696"/>
    </source>
</evidence>
<accession>A0A0F9D709</accession>
<dbReference type="Pfam" id="PF01977">
    <property type="entry name" value="UbiD"/>
    <property type="match status" value="1"/>
</dbReference>
<dbReference type="SUPFAM" id="SSF50475">
    <property type="entry name" value="FMN-binding split barrel"/>
    <property type="match status" value="1"/>
</dbReference>
<evidence type="ECO:0008006" key="5">
    <source>
        <dbReference type="Google" id="ProtNLM"/>
    </source>
</evidence>
<dbReference type="PANTHER" id="PTHR30108">
    <property type="entry name" value="3-OCTAPRENYL-4-HYDROXYBENZOATE CARBOXY-LYASE-RELATED"/>
    <property type="match status" value="1"/>
</dbReference>
<dbReference type="Pfam" id="PF20696">
    <property type="entry name" value="UbiD_C"/>
    <property type="match status" value="1"/>
</dbReference>
<proteinExistence type="inferred from homology"/>
<reference evidence="4" key="1">
    <citation type="journal article" date="2015" name="Nature">
        <title>Complex archaea that bridge the gap between prokaryotes and eukaryotes.</title>
        <authorList>
            <person name="Spang A."/>
            <person name="Saw J.H."/>
            <person name="Jorgensen S.L."/>
            <person name="Zaremba-Niedzwiedzka K."/>
            <person name="Martijn J."/>
            <person name="Lind A.E."/>
            <person name="van Eijk R."/>
            <person name="Schleper C."/>
            <person name="Guy L."/>
            <person name="Ettema T.J."/>
        </authorList>
    </citation>
    <scope>NUCLEOTIDE SEQUENCE</scope>
</reference>
<evidence type="ECO:0000256" key="1">
    <source>
        <dbReference type="ARBA" id="ARBA00010021"/>
    </source>
</evidence>
<feature type="domain" description="3-octaprenyl-4-hydroxybenzoate carboxy-lyase-like Rift-related" evidence="2">
    <location>
        <begin position="42"/>
        <end position="235"/>
    </location>
</feature>
<protein>
    <recommendedName>
        <fullName evidence="5">UbiD family decarboxylase</fullName>
    </recommendedName>
</protein>
<feature type="domain" description="3-octaprenyl-4-hydroxybenzoate carboxy-lyase-like C-terminal" evidence="3">
    <location>
        <begin position="240"/>
        <end position="362"/>
    </location>
</feature>
<dbReference type="AlphaFoldDB" id="A0A0F9D709"/>
<organism evidence="4">
    <name type="scientific">marine sediment metagenome</name>
    <dbReference type="NCBI Taxonomy" id="412755"/>
    <lineage>
        <taxon>unclassified sequences</taxon>
        <taxon>metagenomes</taxon>
        <taxon>ecological metagenomes</taxon>
    </lineage>
</organism>
<dbReference type="InterPro" id="IPR049381">
    <property type="entry name" value="UbiD-like_C"/>
</dbReference>
<sequence length="384" mass="42302">PILGNVVSSREALAISLGIKKDKLHQFLLDALQSPSEPKIIDNAPFLKNVDENPDLNKHGIPKFFKEDAGNYYTSGLVITKGLDSKIHNSSIHRQLLLSNNTTTARIVPRHLFHNIKVAESMDQDLPIAVAFGMHPAVILAASTPTAISLDEMHVANSMLSGKLERVKLPNSGILVPTHAEVVYEGVVLKNQKVKEGPFVDVTGTLDKIRDEPVFRIDRVYYRDNAYMTTILPSKTEHYILMGLGREAKIKESVRNIVPEVGEVYLSTGGGGWLHAIVAIEKQSEGDAKNAIFAAFAAHGSLKWVTVVNTDIDVYDPENVEWAVITRTGEDDIIVIDKARGSSLDPAMDEKSKTSIKVGIDATMSLYKSIDSYRKIKIPKEDEV</sequence>
<dbReference type="InterPro" id="IPR002830">
    <property type="entry name" value="UbiD"/>
</dbReference>
<gene>
    <name evidence="4" type="ORF">LCGC14_2236240</name>
</gene>
<dbReference type="GO" id="GO:0005737">
    <property type="term" value="C:cytoplasm"/>
    <property type="evidence" value="ECO:0007669"/>
    <property type="project" value="TreeGrafter"/>
</dbReference>
<comment type="similarity">
    <text evidence="1">Belongs to the UbiD family.</text>
</comment>